<proteinExistence type="inferred from homology"/>
<dbReference type="AlphaFoldDB" id="U7QMV7"/>
<evidence type="ECO:0000256" key="5">
    <source>
        <dbReference type="ARBA" id="ARBA00060542"/>
    </source>
</evidence>
<dbReference type="Pfam" id="PF13649">
    <property type="entry name" value="Methyltransf_25"/>
    <property type="match status" value="1"/>
</dbReference>
<keyword evidence="4" id="KW-0949">S-adenosyl-L-methionine</keyword>
<evidence type="ECO:0000313" key="9">
    <source>
        <dbReference type="Proteomes" id="UP000017127"/>
    </source>
</evidence>
<keyword evidence="2 8" id="KW-0489">Methyltransferase</keyword>
<dbReference type="FunFam" id="3.40.50.150:FF:000461">
    <property type="entry name" value="Sarcosine/dimethylglycine N-methyltransferase"/>
    <property type="match status" value="1"/>
</dbReference>
<dbReference type="PANTHER" id="PTHR44068">
    <property type="entry name" value="ZGC:194242"/>
    <property type="match status" value="1"/>
</dbReference>
<dbReference type="GO" id="GO:0032259">
    <property type="term" value="P:methylation"/>
    <property type="evidence" value="ECO:0007669"/>
    <property type="project" value="UniProtKB-KW"/>
</dbReference>
<dbReference type="PATRIC" id="fig|1348334.3.peg.2192"/>
<dbReference type="PROSITE" id="PS51600">
    <property type="entry name" value="SAM_GNMT"/>
    <property type="match status" value="1"/>
</dbReference>
<dbReference type="InterPro" id="IPR050447">
    <property type="entry name" value="Erg6_SMT_methyltransf"/>
</dbReference>
<dbReference type="EMBL" id="AUZM01000018">
    <property type="protein sequence ID" value="ERT07746.1"/>
    <property type="molecule type" value="Genomic_DNA"/>
</dbReference>
<dbReference type="OrthoDB" id="529208at2"/>
<organism evidence="8 9">
    <name type="scientific">Lyngbya aestuarii BL J</name>
    <dbReference type="NCBI Taxonomy" id="1348334"/>
    <lineage>
        <taxon>Bacteria</taxon>
        <taxon>Bacillati</taxon>
        <taxon>Cyanobacteriota</taxon>
        <taxon>Cyanophyceae</taxon>
        <taxon>Oscillatoriophycideae</taxon>
        <taxon>Oscillatoriales</taxon>
        <taxon>Microcoleaceae</taxon>
        <taxon>Lyngbya</taxon>
    </lineage>
</organism>
<evidence type="ECO:0000256" key="4">
    <source>
        <dbReference type="ARBA" id="ARBA00022691"/>
    </source>
</evidence>
<evidence type="ECO:0000256" key="2">
    <source>
        <dbReference type="ARBA" id="ARBA00022603"/>
    </source>
</evidence>
<comment type="similarity">
    <text evidence="1">Belongs to the methyltransferase superfamily.</text>
</comment>
<dbReference type="GO" id="GO:0019286">
    <property type="term" value="P:glycine betaine biosynthetic process from glycine"/>
    <property type="evidence" value="ECO:0007669"/>
    <property type="project" value="UniProtKB-ARBA"/>
</dbReference>
<dbReference type="InterPro" id="IPR029063">
    <property type="entry name" value="SAM-dependent_MTases_sf"/>
</dbReference>
<comment type="pathway">
    <text evidence="5">Amine and polyamine biosynthesis; betaine biosynthesis via glycine pathway; betaine from glycine: step 3/3.</text>
</comment>
<keyword evidence="3 8" id="KW-0808">Transferase</keyword>
<dbReference type="InterPro" id="IPR014369">
    <property type="entry name" value="Gly/Sar_N_MeTrfase"/>
</dbReference>
<sequence>MQTEYKTPSQQQDYGSDPIAVRDTANYQREYIQDFVGKWDQLISWEARAKSEGNFFIDILKEHGARKILDVATGTGFHSIRLREAGFEVVSADGSPEMLSRAFENGRDHGLILRTVQADWRWLNRDIHGKFDAVICLGNSFTHLFSERDRRKALAEFYAALRHDGLLILDQRNYDGILDSGFSSKHIYYYCGENVKAEPEHMDDGLARFRYEFPDKSVFHLNMYPLRKDYTRKLMQDVGFQRIKTYGDFQETHHQDDPDFFIHVAEKQYETEEQGTRKTTYSNTVDTARNYYNSDSADAFYASIWGGEDIHVGIYKSEDEPVFDASRRTVEEIASHLKLNENSRVLDIGAGYGGAARYLVEKFGCHVTCVNLSEVQNERNRLLNQEQNVSSKIDVVDASFEDLPLDDISFDVVWSQDAILHSGNRSLVFKEVYRVLKSGGEFIFTDPMQSDDCPEGVLQPVYDRIHLDSLGSIEFYRQVAKSTGLEEIEVIDLSEQLVNHYSRVLKAVDENYQEALESCGEDYIERMKLGLNHWIESGKKGYLSWGILHFSKK</sequence>
<accession>U7QMV7</accession>
<evidence type="ECO:0000313" key="8">
    <source>
        <dbReference type="EMBL" id="ERT07746.1"/>
    </source>
</evidence>
<feature type="domain" description="Methyltransferase" evidence="7">
    <location>
        <begin position="68"/>
        <end position="165"/>
    </location>
</feature>
<evidence type="ECO:0000259" key="7">
    <source>
        <dbReference type="Pfam" id="PF13649"/>
    </source>
</evidence>
<protein>
    <submittedName>
        <fullName evidence="8">Methyltransferase domain protein</fullName>
    </submittedName>
</protein>
<dbReference type="GO" id="GO:0052729">
    <property type="term" value="F:dimethylglycine N-methyltransferase activity"/>
    <property type="evidence" value="ECO:0007669"/>
    <property type="project" value="UniProtKB-ARBA"/>
</dbReference>
<dbReference type="InterPro" id="IPR013216">
    <property type="entry name" value="Methyltransf_11"/>
</dbReference>
<dbReference type="PANTHER" id="PTHR44068:SF11">
    <property type="entry name" value="GERANYL DIPHOSPHATE 2-C-METHYLTRANSFERASE"/>
    <property type="match status" value="1"/>
</dbReference>
<feature type="domain" description="Methyltransferase type 11" evidence="6">
    <location>
        <begin position="346"/>
        <end position="444"/>
    </location>
</feature>
<dbReference type="InterPro" id="IPR041698">
    <property type="entry name" value="Methyltransf_25"/>
</dbReference>
<dbReference type="Gene3D" id="3.40.50.150">
    <property type="entry name" value="Vaccinia Virus protein VP39"/>
    <property type="match status" value="2"/>
</dbReference>
<evidence type="ECO:0000259" key="6">
    <source>
        <dbReference type="Pfam" id="PF08241"/>
    </source>
</evidence>
<dbReference type="RefSeq" id="WP_023066062.1">
    <property type="nucleotide sequence ID" value="NZ_AUZM01000018.1"/>
</dbReference>
<name>U7QMV7_9CYAN</name>
<reference evidence="8 9" key="1">
    <citation type="journal article" date="2013" name="Front. Microbiol.">
        <title>Comparative genomic analyses of the cyanobacterium, Lyngbya aestuarii BL J, a powerful hydrogen producer.</title>
        <authorList>
            <person name="Kothari A."/>
            <person name="Vaughn M."/>
            <person name="Garcia-Pichel F."/>
        </authorList>
    </citation>
    <scope>NUCLEOTIDE SEQUENCE [LARGE SCALE GENOMIC DNA]</scope>
    <source>
        <strain evidence="8 9">BL J</strain>
    </source>
</reference>
<comment type="caution">
    <text evidence="8">The sequence shown here is derived from an EMBL/GenBank/DDBJ whole genome shotgun (WGS) entry which is preliminary data.</text>
</comment>
<keyword evidence="9" id="KW-1185">Reference proteome</keyword>
<dbReference type="Proteomes" id="UP000017127">
    <property type="component" value="Unassembled WGS sequence"/>
</dbReference>
<dbReference type="Pfam" id="PF08241">
    <property type="entry name" value="Methyltransf_11"/>
    <property type="match status" value="1"/>
</dbReference>
<gene>
    <name evidence="8" type="ORF">M595_2258</name>
</gene>
<evidence type="ECO:0000256" key="1">
    <source>
        <dbReference type="ARBA" id="ARBA00008361"/>
    </source>
</evidence>
<dbReference type="GO" id="GO:0017174">
    <property type="term" value="F:glycine N-methyltransferase activity"/>
    <property type="evidence" value="ECO:0007669"/>
    <property type="project" value="InterPro"/>
</dbReference>
<dbReference type="CDD" id="cd02440">
    <property type="entry name" value="AdoMet_MTases"/>
    <property type="match status" value="2"/>
</dbReference>
<dbReference type="Gene3D" id="3.30.46.10">
    <property type="entry name" value="Glycine N-methyltransferase, chain A, domain 1"/>
    <property type="match status" value="1"/>
</dbReference>
<evidence type="ECO:0000256" key="3">
    <source>
        <dbReference type="ARBA" id="ARBA00022679"/>
    </source>
</evidence>
<dbReference type="SUPFAM" id="SSF53335">
    <property type="entry name" value="S-adenosyl-L-methionine-dependent methyltransferases"/>
    <property type="match status" value="2"/>
</dbReference>